<comment type="caution">
    <text evidence="3">The sequence shown here is derived from an EMBL/GenBank/DDBJ whole genome shotgun (WGS) entry which is preliminary data.</text>
</comment>
<keyword evidence="2" id="KW-0539">Nucleus</keyword>
<dbReference type="HOGENOM" id="CLU_023417_2_0_1"/>
<sequence>MIMDAIMALGGAHVSYKTGNPALRVATTKHYLSSIQRLKYALTSWNPGAPQDTVRLLTVAMLLCQYEAVTCNRRSIAYYHLRASRELISTIFEAGVGNLSSQQHEIFGFLLEYYTYMAIVRNITFAPDRQTDAVASDWFVQSLQHLQEYQTFGSMLGGSSELYELIPTIRLLQDLDGELWSIAYLDLEEKILNWSPAMTTRYDAPAWVQSSTAMDRIYRIAMLAFLYSARYIKNGDKAEFCQKLDPIIIEFRFLCRQLRGSPSRTRILWPLLVIGSCLRSPDDRQKMCSGLSRSTYDMAITQRAMEILKMTWELDKDCMYGPVALEAVMKSHDFCVS</sequence>
<dbReference type="Pfam" id="PF11951">
    <property type="entry name" value="Fungal_trans_2"/>
    <property type="match status" value="1"/>
</dbReference>
<evidence type="ECO:0008006" key="5">
    <source>
        <dbReference type="Google" id="ProtNLM"/>
    </source>
</evidence>
<organism evidence="3 4">
    <name type="scientific">Exophiala aquamarina CBS 119918</name>
    <dbReference type="NCBI Taxonomy" id="1182545"/>
    <lineage>
        <taxon>Eukaryota</taxon>
        <taxon>Fungi</taxon>
        <taxon>Dikarya</taxon>
        <taxon>Ascomycota</taxon>
        <taxon>Pezizomycotina</taxon>
        <taxon>Eurotiomycetes</taxon>
        <taxon>Chaetothyriomycetidae</taxon>
        <taxon>Chaetothyriales</taxon>
        <taxon>Herpotrichiellaceae</taxon>
        <taxon>Exophiala</taxon>
    </lineage>
</organism>
<dbReference type="PANTHER" id="PTHR37534">
    <property type="entry name" value="TRANSCRIPTIONAL ACTIVATOR PROTEIN UGA3"/>
    <property type="match status" value="1"/>
</dbReference>
<dbReference type="GeneID" id="25285183"/>
<proteinExistence type="predicted"/>
<dbReference type="AlphaFoldDB" id="A0A072P2F4"/>
<evidence type="ECO:0000313" key="3">
    <source>
        <dbReference type="EMBL" id="KEF53877.1"/>
    </source>
</evidence>
<dbReference type="EMBL" id="AMGV01000012">
    <property type="protein sequence ID" value="KEF53877.1"/>
    <property type="molecule type" value="Genomic_DNA"/>
</dbReference>
<dbReference type="RefSeq" id="XP_013256467.1">
    <property type="nucleotide sequence ID" value="XM_013401013.1"/>
</dbReference>
<dbReference type="STRING" id="1182545.A0A072P2F4"/>
<dbReference type="Proteomes" id="UP000027920">
    <property type="component" value="Unassembled WGS sequence"/>
</dbReference>
<dbReference type="OrthoDB" id="1919336at2759"/>
<dbReference type="VEuPathDB" id="FungiDB:A1O9_10279"/>
<keyword evidence="4" id="KW-1185">Reference proteome</keyword>
<dbReference type="GO" id="GO:0005634">
    <property type="term" value="C:nucleus"/>
    <property type="evidence" value="ECO:0007669"/>
    <property type="project" value="UniProtKB-SubCell"/>
</dbReference>
<dbReference type="InterPro" id="IPR021858">
    <property type="entry name" value="Fun_TF"/>
</dbReference>
<dbReference type="PANTHER" id="PTHR37534:SF46">
    <property type="entry name" value="ZN(II)2CYS6 TRANSCRIPTION FACTOR (EUROFUNG)"/>
    <property type="match status" value="1"/>
</dbReference>
<reference evidence="3 4" key="1">
    <citation type="submission" date="2013-03" db="EMBL/GenBank/DDBJ databases">
        <title>The Genome Sequence of Exophiala aquamarina CBS 119918.</title>
        <authorList>
            <consortium name="The Broad Institute Genomics Platform"/>
            <person name="Cuomo C."/>
            <person name="de Hoog S."/>
            <person name="Gorbushina A."/>
            <person name="Walker B."/>
            <person name="Young S.K."/>
            <person name="Zeng Q."/>
            <person name="Gargeya S."/>
            <person name="Fitzgerald M."/>
            <person name="Haas B."/>
            <person name="Abouelleil A."/>
            <person name="Allen A.W."/>
            <person name="Alvarado L."/>
            <person name="Arachchi H.M."/>
            <person name="Berlin A.M."/>
            <person name="Chapman S.B."/>
            <person name="Gainer-Dewar J."/>
            <person name="Goldberg J."/>
            <person name="Griggs A."/>
            <person name="Gujja S."/>
            <person name="Hansen M."/>
            <person name="Howarth C."/>
            <person name="Imamovic A."/>
            <person name="Ireland A."/>
            <person name="Larimer J."/>
            <person name="McCowan C."/>
            <person name="Murphy C."/>
            <person name="Pearson M."/>
            <person name="Poon T.W."/>
            <person name="Priest M."/>
            <person name="Roberts A."/>
            <person name="Saif S."/>
            <person name="Shea T."/>
            <person name="Sisk P."/>
            <person name="Sykes S."/>
            <person name="Wortman J."/>
            <person name="Nusbaum C."/>
            <person name="Birren B."/>
        </authorList>
    </citation>
    <scope>NUCLEOTIDE SEQUENCE [LARGE SCALE GENOMIC DNA]</scope>
    <source>
        <strain evidence="3 4">CBS 119918</strain>
    </source>
</reference>
<name>A0A072P2F4_9EURO</name>
<protein>
    <recommendedName>
        <fullName evidence="5">Transcription factor domain-containing protein</fullName>
    </recommendedName>
</protein>
<gene>
    <name evidence="3" type="ORF">A1O9_10279</name>
</gene>
<comment type="subcellular location">
    <subcellularLocation>
        <location evidence="1">Nucleus</location>
    </subcellularLocation>
</comment>
<evidence type="ECO:0000256" key="1">
    <source>
        <dbReference type="ARBA" id="ARBA00004123"/>
    </source>
</evidence>
<evidence type="ECO:0000313" key="4">
    <source>
        <dbReference type="Proteomes" id="UP000027920"/>
    </source>
</evidence>
<accession>A0A072P2F4</accession>
<evidence type="ECO:0000256" key="2">
    <source>
        <dbReference type="ARBA" id="ARBA00023242"/>
    </source>
</evidence>